<dbReference type="PANTHER" id="PTHR47506:SF7">
    <property type="entry name" value="TRANSCRIPTIONAL REGULATORY PROTEIN"/>
    <property type="match status" value="1"/>
</dbReference>
<gene>
    <name evidence="6" type="ORF">GO495_07530</name>
</gene>
<evidence type="ECO:0000256" key="1">
    <source>
        <dbReference type="ARBA" id="ARBA00023015"/>
    </source>
</evidence>
<name>A0A6N8J875_9BACT</name>
<dbReference type="SUPFAM" id="SSF46689">
    <property type="entry name" value="Homeodomain-like"/>
    <property type="match status" value="1"/>
</dbReference>
<evidence type="ECO:0000256" key="2">
    <source>
        <dbReference type="ARBA" id="ARBA00023125"/>
    </source>
</evidence>
<evidence type="ECO:0000313" key="6">
    <source>
        <dbReference type="EMBL" id="MVT40429.1"/>
    </source>
</evidence>
<dbReference type="GO" id="GO:0003677">
    <property type="term" value="F:DNA binding"/>
    <property type="evidence" value="ECO:0007669"/>
    <property type="project" value="UniProtKB-UniRule"/>
</dbReference>
<sequence length="183" mass="21310">MQDTKERIIELADRLIRTRGFNAFSYKDISDPLEIRNAAIHYYFPSKTDLGIAVINQEIEKLAINKLYWATFPENEQLRLFFDVFYQRSKQGFICLMGSLSPDYETLPAAMQEKVQHMSEDVLEWVTLCLENGRKKQLFHFKGDAYDRALLVVSNMLSSLLLARVMGKEVFEKMSNQLLNDLL</sequence>
<accession>A0A6N8J875</accession>
<proteinExistence type="predicted"/>
<dbReference type="Pfam" id="PF00440">
    <property type="entry name" value="TetR_N"/>
    <property type="match status" value="1"/>
</dbReference>
<dbReference type="OrthoDB" id="9809772at2"/>
<dbReference type="Proteomes" id="UP000468388">
    <property type="component" value="Unassembled WGS sequence"/>
</dbReference>
<keyword evidence="7" id="KW-1185">Reference proteome</keyword>
<reference evidence="6 7" key="1">
    <citation type="submission" date="2019-12" db="EMBL/GenBank/DDBJ databases">
        <title>The draft genomic sequence of strain Chitinophaga oryziterrae JCM 16595.</title>
        <authorList>
            <person name="Zhang X."/>
        </authorList>
    </citation>
    <scope>NUCLEOTIDE SEQUENCE [LARGE SCALE GENOMIC DNA]</scope>
    <source>
        <strain evidence="6 7">JCM 16595</strain>
    </source>
</reference>
<feature type="domain" description="HTH tetR-type" evidence="5">
    <location>
        <begin position="2"/>
        <end position="62"/>
    </location>
</feature>
<dbReference type="PANTHER" id="PTHR47506">
    <property type="entry name" value="TRANSCRIPTIONAL REGULATORY PROTEIN"/>
    <property type="match status" value="1"/>
</dbReference>
<dbReference type="SUPFAM" id="SSF48498">
    <property type="entry name" value="Tetracyclin repressor-like, C-terminal domain"/>
    <property type="match status" value="1"/>
</dbReference>
<evidence type="ECO:0000256" key="4">
    <source>
        <dbReference type="PROSITE-ProRule" id="PRU00335"/>
    </source>
</evidence>
<dbReference type="InterPro" id="IPR009057">
    <property type="entry name" value="Homeodomain-like_sf"/>
</dbReference>
<keyword evidence="2 4" id="KW-0238">DNA-binding</keyword>
<evidence type="ECO:0000259" key="5">
    <source>
        <dbReference type="PROSITE" id="PS50977"/>
    </source>
</evidence>
<dbReference type="EMBL" id="WRXO01000001">
    <property type="protein sequence ID" value="MVT40429.1"/>
    <property type="molecule type" value="Genomic_DNA"/>
</dbReference>
<dbReference type="PROSITE" id="PS50977">
    <property type="entry name" value="HTH_TETR_2"/>
    <property type="match status" value="1"/>
</dbReference>
<evidence type="ECO:0000313" key="7">
    <source>
        <dbReference type="Proteomes" id="UP000468388"/>
    </source>
</evidence>
<dbReference type="RefSeq" id="WP_157299056.1">
    <property type="nucleotide sequence ID" value="NZ_BAAAZB010000005.1"/>
</dbReference>
<keyword evidence="3" id="KW-0804">Transcription</keyword>
<protein>
    <submittedName>
        <fullName evidence="6">TetR family transcriptional regulator</fullName>
    </submittedName>
</protein>
<feature type="DNA-binding region" description="H-T-H motif" evidence="4">
    <location>
        <begin position="25"/>
        <end position="44"/>
    </location>
</feature>
<organism evidence="6 7">
    <name type="scientific">Chitinophaga oryziterrae</name>
    <dbReference type="NCBI Taxonomy" id="1031224"/>
    <lineage>
        <taxon>Bacteria</taxon>
        <taxon>Pseudomonadati</taxon>
        <taxon>Bacteroidota</taxon>
        <taxon>Chitinophagia</taxon>
        <taxon>Chitinophagales</taxon>
        <taxon>Chitinophagaceae</taxon>
        <taxon>Chitinophaga</taxon>
    </lineage>
</organism>
<dbReference type="Gene3D" id="1.10.357.10">
    <property type="entry name" value="Tetracycline Repressor, domain 2"/>
    <property type="match status" value="1"/>
</dbReference>
<dbReference type="InterPro" id="IPR036271">
    <property type="entry name" value="Tet_transcr_reg_TetR-rel_C_sf"/>
</dbReference>
<comment type="caution">
    <text evidence="6">The sequence shown here is derived from an EMBL/GenBank/DDBJ whole genome shotgun (WGS) entry which is preliminary data.</text>
</comment>
<keyword evidence="1" id="KW-0805">Transcription regulation</keyword>
<dbReference type="InterPro" id="IPR001647">
    <property type="entry name" value="HTH_TetR"/>
</dbReference>
<dbReference type="AlphaFoldDB" id="A0A6N8J875"/>
<evidence type="ECO:0000256" key="3">
    <source>
        <dbReference type="ARBA" id="ARBA00023163"/>
    </source>
</evidence>